<proteinExistence type="predicted"/>
<accession>A0A5J6GD79</accession>
<sequence>MIPIVDIDVDPSFPANLAMGWPDEEDVSEEGYGYFHNVWAMGDVTRSEALAMIEEEQHLVRLVDQASRTDAEFEAVAKAVEAGELDYLPDDYATRYADSELIQLVTVFADEGSPLDTLELGVAGLTFALSSVRCFTAASCRRHCSDGSWSDRPVVFFAAERSTVQWLTPMVRESGCGFADGSERADKLLIVEAPSITNFMTLANLIVRLTERQDSSKPS</sequence>
<evidence type="ECO:0000313" key="2">
    <source>
        <dbReference type="Proteomes" id="UP000325529"/>
    </source>
</evidence>
<reference evidence="1 2" key="1">
    <citation type="submission" date="2017-09" db="EMBL/GenBank/DDBJ databases">
        <authorList>
            <person name="Lee N."/>
            <person name="Cho B.-K."/>
        </authorList>
    </citation>
    <scope>NUCLEOTIDE SEQUENCE [LARGE SCALE GENOMIC DNA]</scope>
    <source>
        <strain evidence="1 2">ATCC 12853</strain>
    </source>
</reference>
<protein>
    <submittedName>
        <fullName evidence="1">Uncharacterized protein</fullName>
    </submittedName>
</protein>
<dbReference type="AlphaFoldDB" id="A0A5J6GD79"/>
<dbReference type="EMBL" id="CP023699">
    <property type="protein sequence ID" value="QEU91811.1"/>
    <property type="molecule type" value="Genomic_DNA"/>
</dbReference>
<dbReference type="KEGG" id="ska:CP970_13780"/>
<keyword evidence="2" id="KW-1185">Reference proteome</keyword>
<name>A0A5J6GD79_STRKN</name>
<gene>
    <name evidence="1" type="ORF">CP970_13780</name>
</gene>
<organism evidence="1 2">
    <name type="scientific">Streptomyces kanamyceticus</name>
    <dbReference type="NCBI Taxonomy" id="1967"/>
    <lineage>
        <taxon>Bacteria</taxon>
        <taxon>Bacillati</taxon>
        <taxon>Actinomycetota</taxon>
        <taxon>Actinomycetes</taxon>
        <taxon>Kitasatosporales</taxon>
        <taxon>Streptomycetaceae</taxon>
        <taxon>Streptomyces</taxon>
    </lineage>
</organism>
<dbReference type="Proteomes" id="UP000325529">
    <property type="component" value="Chromosome"/>
</dbReference>
<evidence type="ECO:0000313" key="1">
    <source>
        <dbReference type="EMBL" id="QEU91811.1"/>
    </source>
</evidence>